<dbReference type="RefSeq" id="WP_077423425.1">
    <property type="nucleotide sequence ID" value="NZ_MLHQ01000010.1"/>
</dbReference>
<reference evidence="1 2" key="1">
    <citation type="submission" date="2016-10" db="EMBL/GenBank/DDBJ databases">
        <title>Rodentibacter gen. nov. and new species.</title>
        <authorList>
            <person name="Christensen H."/>
        </authorList>
    </citation>
    <scope>NUCLEOTIDE SEQUENCE [LARGE SCALE GENOMIC DNA]</scope>
    <source>
        <strain evidence="1 2">Ac151</strain>
    </source>
</reference>
<protein>
    <submittedName>
        <fullName evidence="1">Uncharacterized protein</fullName>
    </submittedName>
</protein>
<organism evidence="1 2">
    <name type="scientific">Rodentibacter myodis</name>
    <dbReference type="NCBI Taxonomy" id="1907939"/>
    <lineage>
        <taxon>Bacteria</taxon>
        <taxon>Pseudomonadati</taxon>
        <taxon>Pseudomonadota</taxon>
        <taxon>Gammaproteobacteria</taxon>
        <taxon>Pasteurellales</taxon>
        <taxon>Pasteurellaceae</taxon>
        <taxon>Rodentibacter</taxon>
    </lineage>
</organism>
<evidence type="ECO:0000313" key="1">
    <source>
        <dbReference type="EMBL" id="OOF59332.1"/>
    </source>
</evidence>
<dbReference type="OrthoDB" id="5679043at2"/>
<sequence length="146" mass="16389">MNKFIIGFYGASNNGKTSALNQLIDCFSETFEMSDFSEANSIDRVVCLDYNGIKLGIAAGGDDGDTVSKNLEKLIQEKCDVIITACRTFGGTHDAINEYKDRYDIHYITCPYLYFPEGKPNTEQLKRVDVSNAVFVRTYIEQLISK</sequence>
<proteinExistence type="predicted"/>
<dbReference type="EMBL" id="MLHQ01000010">
    <property type="protein sequence ID" value="OOF59332.1"/>
    <property type="molecule type" value="Genomic_DNA"/>
</dbReference>
<keyword evidence="2" id="KW-1185">Reference proteome</keyword>
<dbReference type="AlphaFoldDB" id="A0A1V3JR76"/>
<accession>A0A1V3JR76</accession>
<dbReference type="Proteomes" id="UP000188602">
    <property type="component" value="Unassembled WGS sequence"/>
</dbReference>
<comment type="caution">
    <text evidence="1">The sequence shown here is derived from an EMBL/GenBank/DDBJ whole genome shotgun (WGS) entry which is preliminary data.</text>
</comment>
<name>A0A1V3JR76_9PAST</name>
<evidence type="ECO:0000313" key="2">
    <source>
        <dbReference type="Proteomes" id="UP000188602"/>
    </source>
</evidence>
<gene>
    <name evidence="1" type="ORF">BKL49_04460</name>
</gene>